<feature type="region of interest" description="Disordered" evidence="1">
    <location>
        <begin position="19"/>
        <end position="38"/>
    </location>
</feature>
<comment type="caution">
    <text evidence="2">The sequence shown here is derived from an EMBL/GenBank/DDBJ whole genome shotgun (WGS) entry which is preliminary data.</text>
</comment>
<dbReference type="EMBL" id="JACJID010000006">
    <property type="protein sequence ID" value="MBA8929995.1"/>
    <property type="molecule type" value="Genomic_DNA"/>
</dbReference>
<name>A0ABR6BSU4_9PSEU</name>
<sequence>MKVPLLALDASNGTFMASTGYSARAPLPSTTTPPALTV</sequence>
<protein>
    <submittedName>
        <fullName evidence="2">Uncharacterized protein</fullName>
    </submittedName>
</protein>
<evidence type="ECO:0000313" key="3">
    <source>
        <dbReference type="Proteomes" id="UP000517916"/>
    </source>
</evidence>
<gene>
    <name evidence="2" type="ORF">BC739_007228</name>
</gene>
<reference evidence="2 3" key="1">
    <citation type="submission" date="2020-08" db="EMBL/GenBank/DDBJ databases">
        <title>Genomic Encyclopedia of Archaeal and Bacterial Type Strains, Phase II (KMG-II): from individual species to whole genera.</title>
        <authorList>
            <person name="Goeker M."/>
        </authorList>
    </citation>
    <scope>NUCLEOTIDE SEQUENCE [LARGE SCALE GENOMIC DNA]</scope>
    <source>
        <strain evidence="2 3">DSM 43850</strain>
    </source>
</reference>
<evidence type="ECO:0000313" key="2">
    <source>
        <dbReference type="EMBL" id="MBA8929995.1"/>
    </source>
</evidence>
<feature type="compositionally biased region" description="Low complexity" evidence="1">
    <location>
        <begin position="25"/>
        <end position="38"/>
    </location>
</feature>
<accession>A0ABR6BSU4</accession>
<proteinExistence type="predicted"/>
<evidence type="ECO:0000256" key="1">
    <source>
        <dbReference type="SAM" id="MobiDB-lite"/>
    </source>
</evidence>
<dbReference type="Proteomes" id="UP000517916">
    <property type="component" value="Unassembled WGS sequence"/>
</dbReference>
<organism evidence="2 3">
    <name type="scientific">Kutzneria viridogrisea</name>
    <dbReference type="NCBI Taxonomy" id="47990"/>
    <lineage>
        <taxon>Bacteria</taxon>
        <taxon>Bacillati</taxon>
        <taxon>Actinomycetota</taxon>
        <taxon>Actinomycetes</taxon>
        <taxon>Pseudonocardiales</taxon>
        <taxon>Pseudonocardiaceae</taxon>
        <taxon>Kutzneria</taxon>
    </lineage>
</organism>
<keyword evidence="3" id="KW-1185">Reference proteome</keyword>